<gene>
    <name evidence="2" type="ORF">K8V42_10070</name>
    <name evidence="3" type="ORF">RU93_GL001487</name>
</gene>
<protein>
    <submittedName>
        <fullName evidence="2">DUF1146 family protein</fullName>
    </submittedName>
</protein>
<name>A0A1L8QVG9_9ENTE</name>
<dbReference type="AlphaFoldDB" id="A0A1L8QVG9"/>
<dbReference type="EMBL" id="JAJJVO010000146">
    <property type="protein sequence ID" value="MCC9274620.1"/>
    <property type="molecule type" value="Genomic_DNA"/>
</dbReference>
<feature type="transmembrane region" description="Helical" evidence="1">
    <location>
        <begin position="43"/>
        <end position="68"/>
    </location>
</feature>
<dbReference type="Pfam" id="PF06612">
    <property type="entry name" value="DUF1146"/>
    <property type="match status" value="1"/>
</dbReference>
<keyword evidence="1" id="KW-1133">Transmembrane helix</keyword>
<keyword evidence="1" id="KW-0472">Membrane</keyword>
<reference evidence="2" key="2">
    <citation type="journal article" date="2021" name="PeerJ">
        <title>Extensive microbial diversity within the chicken gut microbiome revealed by metagenomics and culture.</title>
        <authorList>
            <person name="Gilroy R."/>
            <person name="Ravi A."/>
            <person name="Getino M."/>
            <person name="Pursley I."/>
            <person name="Horton D.L."/>
            <person name="Alikhan N.F."/>
            <person name="Baker D."/>
            <person name="Gharbi K."/>
            <person name="Hall N."/>
            <person name="Watson M."/>
            <person name="Adriaenssens E.M."/>
            <person name="Foster-Nyarko E."/>
            <person name="Jarju S."/>
            <person name="Secka A."/>
            <person name="Antonio M."/>
            <person name="Oren A."/>
            <person name="Chaudhuri R.R."/>
            <person name="La Ragione R."/>
            <person name="Hildebrand F."/>
            <person name="Pallen M.J."/>
        </authorList>
    </citation>
    <scope>NUCLEOTIDE SEQUENCE</scope>
    <source>
        <strain evidence="2">150</strain>
    </source>
</reference>
<evidence type="ECO:0000256" key="1">
    <source>
        <dbReference type="SAM" id="Phobius"/>
    </source>
</evidence>
<reference evidence="3 4" key="1">
    <citation type="submission" date="2014-12" db="EMBL/GenBank/DDBJ databases">
        <title>Draft genome sequences of 29 type strains of Enterococci.</title>
        <authorList>
            <person name="Zhong Z."/>
            <person name="Sun Z."/>
            <person name="Liu W."/>
            <person name="Zhang W."/>
            <person name="Zhang H."/>
        </authorList>
    </citation>
    <scope>NUCLEOTIDE SEQUENCE [LARGE SCALE GENOMIC DNA]</scope>
    <source>
        <strain evidence="3 4">DSM 17690</strain>
    </source>
</reference>
<evidence type="ECO:0000313" key="4">
    <source>
        <dbReference type="Proteomes" id="UP000182149"/>
    </source>
</evidence>
<keyword evidence="1" id="KW-0812">Transmembrane</keyword>
<dbReference type="STRING" id="328396.RU93_GL001487"/>
<dbReference type="RefSeq" id="WP_071874231.1">
    <property type="nucleotide sequence ID" value="NZ_JBHSHF010000014.1"/>
</dbReference>
<organism evidence="3 4">
    <name type="scientific">Enterococcus aquimarinus</name>
    <dbReference type="NCBI Taxonomy" id="328396"/>
    <lineage>
        <taxon>Bacteria</taxon>
        <taxon>Bacillati</taxon>
        <taxon>Bacillota</taxon>
        <taxon>Bacilli</taxon>
        <taxon>Lactobacillales</taxon>
        <taxon>Enterococcaceae</taxon>
        <taxon>Enterococcus</taxon>
    </lineage>
</organism>
<dbReference type="NCBIfam" id="TIGR02327">
    <property type="entry name" value="int_mem_ywzB"/>
    <property type="match status" value="1"/>
</dbReference>
<evidence type="ECO:0000313" key="3">
    <source>
        <dbReference type="EMBL" id="OJG11492.1"/>
    </source>
</evidence>
<evidence type="ECO:0000313" key="2">
    <source>
        <dbReference type="EMBL" id="MCC9274620.1"/>
    </source>
</evidence>
<proteinExistence type="predicted"/>
<comment type="caution">
    <text evidence="3">The sequence shown here is derived from an EMBL/GenBank/DDBJ whole genome shotgun (WGS) entry which is preliminary data.</text>
</comment>
<keyword evidence="4" id="KW-1185">Reference proteome</keyword>
<dbReference type="EMBL" id="JXKD01000003">
    <property type="protein sequence ID" value="OJG11492.1"/>
    <property type="molecule type" value="Genomic_DNA"/>
</dbReference>
<feature type="transmembrane region" description="Helical" evidence="1">
    <location>
        <begin position="12"/>
        <end position="31"/>
    </location>
</feature>
<sequence length="77" mass="8738">MDVYGIDTIIRIVTHFIFIYLAFWSLGALRLDAFFKADHIPQVRMLLTLLSIGIGYLASSFVLELIVLSKNLFVVGF</sequence>
<dbReference type="Proteomes" id="UP000813384">
    <property type="component" value="Unassembled WGS sequence"/>
</dbReference>
<dbReference type="Proteomes" id="UP000182149">
    <property type="component" value="Unassembled WGS sequence"/>
</dbReference>
<reference evidence="2" key="3">
    <citation type="submission" date="2021-11" db="EMBL/GenBank/DDBJ databases">
        <authorList>
            <person name="Gilroy R."/>
        </authorList>
    </citation>
    <scope>NUCLEOTIDE SEQUENCE</scope>
    <source>
        <strain evidence="2">150</strain>
    </source>
</reference>
<dbReference type="InterPro" id="IPR009526">
    <property type="entry name" value="DUF1146"/>
</dbReference>
<accession>A0A1L8QVG9</accession>
<dbReference type="OrthoDB" id="1651016at2"/>